<dbReference type="Pfam" id="PF01841">
    <property type="entry name" value="Transglut_core"/>
    <property type="match status" value="1"/>
</dbReference>
<dbReference type="InterPro" id="IPR002931">
    <property type="entry name" value="Transglutaminase-like"/>
</dbReference>
<reference evidence="2" key="1">
    <citation type="submission" date="2021-05" db="EMBL/GenBank/DDBJ databases">
        <authorList>
            <person name="Tanabe Y."/>
        </authorList>
    </citation>
    <scope>NUCLEOTIDE SEQUENCE</scope>
    <source>
        <strain evidence="2">BOTRYCO-1</strain>
    </source>
</reference>
<protein>
    <recommendedName>
        <fullName evidence="1">Transglutaminase-like domain-containing protein</fullName>
    </recommendedName>
</protein>
<comment type="caution">
    <text evidence="2">The sequence shown here is derived from an EMBL/GenBank/DDBJ whole genome shotgun (WGS) entry which is preliminary data.</text>
</comment>
<keyword evidence="3" id="KW-1185">Reference proteome</keyword>
<accession>A0ABQ4PY43</accession>
<proteinExistence type="predicted"/>
<gene>
    <name evidence="2" type="ORF">PsB1_2145</name>
</gene>
<dbReference type="Proteomes" id="UP001161064">
    <property type="component" value="Unassembled WGS sequence"/>
</dbReference>
<feature type="domain" description="Transglutaminase-like" evidence="1">
    <location>
        <begin position="63"/>
        <end position="131"/>
    </location>
</feature>
<organism evidence="2 3">
    <name type="scientific">Candidatus Phycosocius spiralis</name>
    <dbReference type="NCBI Taxonomy" id="2815099"/>
    <lineage>
        <taxon>Bacteria</taxon>
        <taxon>Pseudomonadati</taxon>
        <taxon>Pseudomonadota</taxon>
        <taxon>Alphaproteobacteria</taxon>
        <taxon>Caulobacterales</taxon>
        <taxon>Caulobacterales incertae sedis</taxon>
        <taxon>Candidatus Phycosocius</taxon>
    </lineage>
</organism>
<sequence length="198" mass="22000">MVETYARPEFLPDHVDPGAWAHLRSVEVRSRYNDMMCPSTFVEGTGHLLTFMAERDLVVLPPDPLTGPRVLNHEIYGAFDYGPGFTAADSPIDAALQHRKGVCQDFAHIMLAVARHWGIPSRYVSGNLARTQSKPSSALFQMHPTPGLNAICLNKAGSVLIQPTLCWLAIAMLWWPMALTMRMFPQPGVSLRVMLKVC</sequence>
<evidence type="ECO:0000259" key="1">
    <source>
        <dbReference type="Pfam" id="PF01841"/>
    </source>
</evidence>
<name>A0ABQ4PY43_9PROT</name>
<dbReference type="Gene3D" id="3.10.620.30">
    <property type="match status" value="1"/>
</dbReference>
<evidence type="ECO:0000313" key="2">
    <source>
        <dbReference type="EMBL" id="GIU67991.1"/>
    </source>
</evidence>
<dbReference type="EMBL" id="BPFZ01000017">
    <property type="protein sequence ID" value="GIU67991.1"/>
    <property type="molecule type" value="Genomic_DNA"/>
</dbReference>
<dbReference type="InterPro" id="IPR038765">
    <property type="entry name" value="Papain-like_cys_pep_sf"/>
</dbReference>
<dbReference type="SUPFAM" id="SSF54001">
    <property type="entry name" value="Cysteine proteinases"/>
    <property type="match status" value="1"/>
</dbReference>
<reference evidence="2" key="2">
    <citation type="journal article" date="2023" name="ISME Commun">
        <title>Characterization of a bloom-associated alphaproteobacterial lineage, 'Candidatus Phycosocius': insights into freshwater algal-bacterial interactions.</title>
        <authorList>
            <person name="Tanabe Y."/>
            <person name="Yamaguchi H."/>
            <person name="Yoshida M."/>
            <person name="Kai A."/>
            <person name="Okazaki Y."/>
        </authorList>
    </citation>
    <scope>NUCLEOTIDE SEQUENCE</scope>
    <source>
        <strain evidence="2">BOTRYCO-1</strain>
    </source>
</reference>
<dbReference type="PANTHER" id="PTHR33490">
    <property type="entry name" value="BLR5614 PROTEIN-RELATED"/>
    <property type="match status" value="1"/>
</dbReference>
<dbReference type="PANTHER" id="PTHR33490:SF6">
    <property type="entry name" value="SLL1049 PROTEIN"/>
    <property type="match status" value="1"/>
</dbReference>
<evidence type="ECO:0000313" key="3">
    <source>
        <dbReference type="Proteomes" id="UP001161064"/>
    </source>
</evidence>